<evidence type="ECO:0008006" key="5">
    <source>
        <dbReference type="Google" id="ProtNLM"/>
    </source>
</evidence>
<dbReference type="InterPro" id="IPR012341">
    <property type="entry name" value="6hp_glycosidase-like_sf"/>
</dbReference>
<dbReference type="GO" id="GO:0005975">
    <property type="term" value="P:carbohydrate metabolic process"/>
    <property type="evidence" value="ECO:0007669"/>
    <property type="project" value="InterPro"/>
</dbReference>
<keyword evidence="2" id="KW-1133">Transmembrane helix</keyword>
<dbReference type="InterPro" id="IPR006311">
    <property type="entry name" value="TAT_signal"/>
</dbReference>
<dbReference type="PROSITE" id="PS51318">
    <property type="entry name" value="TAT"/>
    <property type="match status" value="1"/>
</dbReference>
<organism evidence="3 4">
    <name type="scientific">Brachybacterium paraconglomeratum</name>
    <dbReference type="NCBI Taxonomy" id="173362"/>
    <lineage>
        <taxon>Bacteria</taxon>
        <taxon>Bacillati</taxon>
        <taxon>Actinomycetota</taxon>
        <taxon>Actinomycetes</taxon>
        <taxon>Micrococcales</taxon>
        <taxon>Dermabacteraceae</taxon>
        <taxon>Brachybacterium</taxon>
    </lineage>
</organism>
<dbReference type="Gene3D" id="1.50.10.10">
    <property type="match status" value="2"/>
</dbReference>
<dbReference type="RefSeq" id="WP_126984573.1">
    <property type="nucleotide sequence ID" value="NZ_ML133851.1"/>
</dbReference>
<evidence type="ECO:0000256" key="1">
    <source>
        <dbReference type="SAM" id="MobiDB-lite"/>
    </source>
</evidence>
<keyword evidence="2" id="KW-0472">Membrane</keyword>
<name>A0A3R8SG06_9MICO</name>
<evidence type="ECO:0000313" key="4">
    <source>
        <dbReference type="Proteomes" id="UP000274327"/>
    </source>
</evidence>
<dbReference type="Proteomes" id="UP000274327">
    <property type="component" value="Unassembled WGS sequence"/>
</dbReference>
<reference evidence="3 4" key="1">
    <citation type="submission" date="2018-07" db="EMBL/GenBank/DDBJ databases">
        <title>Brachybacteriurn paraconglorneratum KCTC 9916.</title>
        <authorList>
            <person name="Li Y."/>
        </authorList>
    </citation>
    <scope>NUCLEOTIDE SEQUENCE [LARGE SCALE GENOMIC DNA]</scope>
    <source>
        <strain evidence="3 4">KCTC 9916</strain>
    </source>
</reference>
<protein>
    <recommendedName>
        <fullName evidence="5">Glycoside hydrolase family 15</fullName>
    </recommendedName>
</protein>
<feature type="region of interest" description="Disordered" evidence="1">
    <location>
        <begin position="1"/>
        <end position="31"/>
    </location>
</feature>
<dbReference type="GO" id="GO:0004553">
    <property type="term" value="F:hydrolase activity, hydrolyzing O-glycosyl compounds"/>
    <property type="evidence" value="ECO:0007669"/>
    <property type="project" value="TreeGrafter"/>
</dbReference>
<feature type="region of interest" description="Disordered" evidence="1">
    <location>
        <begin position="138"/>
        <end position="158"/>
    </location>
</feature>
<sequence length="492" mass="49845">MQRRQRQATAAAGAAREARGGPAGAGPPSRRRLLRGAGAVAGLGVLGALGAGAVAAGRSTWSAVDPRTEIPLHAGTVAVGADGERVLVGGCAPDLALSPGTRLAAALPEHSPARDRAAEFVARTAAWRERLRARLTEGGGSATGVGSSPAGAEVSAAGTSSSAGDADLLVDLADTALADLWVLDDDLPAPVAGWTANWRYVWPRDAAFCAVALARIGAVDRAADVLAHLQDLQQADGWFEARYVPGTDRAPDRRAPQFDGTGLLLWASAEAVAAAGAGGGAVADRLAPLVTTSLAALHHATSGGTALPPASPDYWEVREGAATLWGAGATLAGLRAGAELTGSTGAEESAKVFAHLLEGTFGRGGWQRYRDGGGADSALALFDATGLHGMIDPARLGALRSELSRPAGGIAPGAAWKQDGISWTPSTSLLGLGLARAGEHRAAREILSWLAAHRTEQGSLPEKVLHDGRPAQVAPLAWTAANTLLALDALAA</sequence>
<keyword evidence="2" id="KW-0812">Transmembrane</keyword>
<dbReference type="GeneID" id="78119758"/>
<feature type="transmembrane region" description="Helical" evidence="2">
    <location>
        <begin position="36"/>
        <end position="57"/>
    </location>
</feature>
<dbReference type="EMBL" id="QOCI01000001">
    <property type="protein sequence ID" value="RRR20158.1"/>
    <property type="molecule type" value="Genomic_DNA"/>
</dbReference>
<evidence type="ECO:0000256" key="2">
    <source>
        <dbReference type="SAM" id="Phobius"/>
    </source>
</evidence>
<accession>A0A3R8SG06</accession>
<dbReference type="SUPFAM" id="SSF48208">
    <property type="entry name" value="Six-hairpin glycosidases"/>
    <property type="match status" value="1"/>
</dbReference>
<dbReference type="InterPro" id="IPR008928">
    <property type="entry name" value="6-hairpin_glycosidase_sf"/>
</dbReference>
<gene>
    <name evidence="3" type="ORF">DS079_01760</name>
</gene>
<comment type="caution">
    <text evidence="3">The sequence shown here is derived from an EMBL/GenBank/DDBJ whole genome shotgun (WGS) entry which is preliminary data.</text>
</comment>
<proteinExistence type="predicted"/>
<keyword evidence="4" id="KW-1185">Reference proteome</keyword>
<dbReference type="AlphaFoldDB" id="A0A3R8SG06"/>
<evidence type="ECO:0000313" key="3">
    <source>
        <dbReference type="EMBL" id="RRR20158.1"/>
    </source>
</evidence>
<dbReference type="PANTHER" id="PTHR31616:SF13">
    <property type="entry name" value="GLUCAN 1,4-ALPHA-GLUCOSIDASE"/>
    <property type="match status" value="1"/>
</dbReference>
<dbReference type="PANTHER" id="PTHR31616">
    <property type="entry name" value="TREHALASE"/>
    <property type="match status" value="1"/>
</dbReference>